<sequence length="304" mass="32881">MTAPEREPGPEADPAPPARAAVARLVALDAERGATAAVPAVREALRALPQLSADPQSLRGLGSDRLAALAELAEVIGWILFDAGRYRRAHRMNERALALAGLCGDRWTARLTLLNHSMLTTHTGRPRAALDAASRVAGARPLPARVASLVLIRRAHATALLGGRREPLELIGRAQSRFLDGISYRDPHWAWWIDQTELLGHRGWVHARLRRWDRAIPLLYEAATAPGPSYRHLFTAELLAALAGAGAWREAEELIARVAPRAPAIGSVRTTETLAATAAGLRRRPGVPARLRDAAAFLRESLPA</sequence>
<dbReference type="InterPro" id="IPR011990">
    <property type="entry name" value="TPR-like_helical_dom_sf"/>
</dbReference>
<reference evidence="2" key="1">
    <citation type="journal article" date="2019" name="Int. J. Syst. Evol. Microbiol.">
        <title>The Global Catalogue of Microorganisms (GCM) 10K type strain sequencing project: providing services to taxonomists for standard genome sequencing and annotation.</title>
        <authorList>
            <consortium name="The Broad Institute Genomics Platform"/>
            <consortium name="The Broad Institute Genome Sequencing Center for Infectious Disease"/>
            <person name="Wu L."/>
            <person name="Ma J."/>
        </authorList>
    </citation>
    <scope>NUCLEOTIDE SEQUENCE [LARGE SCALE GENOMIC DNA]</scope>
    <source>
        <strain evidence="2">JCM 4505</strain>
    </source>
</reference>
<keyword evidence="2" id="KW-1185">Reference proteome</keyword>
<dbReference type="EMBL" id="BAAABV010000024">
    <property type="protein sequence ID" value="GAA0313765.1"/>
    <property type="molecule type" value="Genomic_DNA"/>
</dbReference>
<evidence type="ECO:0000313" key="2">
    <source>
        <dbReference type="Proteomes" id="UP001501867"/>
    </source>
</evidence>
<proteinExistence type="predicted"/>
<organism evidence="1 2">
    <name type="scientific">Streptomyces polychromogenes</name>
    <dbReference type="NCBI Taxonomy" id="67342"/>
    <lineage>
        <taxon>Bacteria</taxon>
        <taxon>Bacillati</taxon>
        <taxon>Actinomycetota</taxon>
        <taxon>Actinomycetes</taxon>
        <taxon>Kitasatosporales</taxon>
        <taxon>Streptomycetaceae</taxon>
        <taxon>Streptomyces</taxon>
    </lineage>
</organism>
<accession>A0ABP3FFK8</accession>
<evidence type="ECO:0008006" key="3">
    <source>
        <dbReference type="Google" id="ProtNLM"/>
    </source>
</evidence>
<dbReference type="Proteomes" id="UP001501867">
    <property type="component" value="Unassembled WGS sequence"/>
</dbReference>
<protein>
    <recommendedName>
        <fullName evidence="3">DNA-binding protein</fullName>
    </recommendedName>
</protein>
<dbReference type="SUPFAM" id="SSF48452">
    <property type="entry name" value="TPR-like"/>
    <property type="match status" value="1"/>
</dbReference>
<name>A0ABP3FFK8_9ACTN</name>
<dbReference type="Gene3D" id="1.25.40.10">
    <property type="entry name" value="Tetratricopeptide repeat domain"/>
    <property type="match status" value="1"/>
</dbReference>
<gene>
    <name evidence="1" type="ORF">GCM10010302_61070</name>
</gene>
<dbReference type="RefSeq" id="WP_344166392.1">
    <property type="nucleotide sequence ID" value="NZ_BAAABV010000024.1"/>
</dbReference>
<evidence type="ECO:0000313" key="1">
    <source>
        <dbReference type="EMBL" id="GAA0313765.1"/>
    </source>
</evidence>
<comment type="caution">
    <text evidence="1">The sequence shown here is derived from an EMBL/GenBank/DDBJ whole genome shotgun (WGS) entry which is preliminary data.</text>
</comment>